<keyword evidence="2" id="KW-1185">Reference proteome</keyword>
<gene>
    <name evidence="1" type="ORF">CEXT_232591</name>
</gene>
<name>A0AAV4X4T1_CAEEX</name>
<dbReference type="Proteomes" id="UP001054945">
    <property type="component" value="Unassembled WGS sequence"/>
</dbReference>
<dbReference type="EMBL" id="BPLR01017308">
    <property type="protein sequence ID" value="GIY90276.1"/>
    <property type="molecule type" value="Genomic_DNA"/>
</dbReference>
<accession>A0AAV4X4T1</accession>
<evidence type="ECO:0000313" key="1">
    <source>
        <dbReference type="EMBL" id="GIY90276.1"/>
    </source>
</evidence>
<dbReference type="AlphaFoldDB" id="A0AAV4X4T1"/>
<evidence type="ECO:0000313" key="2">
    <source>
        <dbReference type="Proteomes" id="UP001054945"/>
    </source>
</evidence>
<protein>
    <submittedName>
        <fullName evidence="1">Uncharacterized protein</fullName>
    </submittedName>
</protein>
<comment type="caution">
    <text evidence="1">The sequence shown here is derived from an EMBL/GenBank/DDBJ whole genome shotgun (WGS) entry which is preliminary data.</text>
</comment>
<proteinExistence type="predicted"/>
<sequence length="67" mass="7070">MLPWMSSFYTVISKVTMLINGTSGICDTINSVLIFLESPHPKCTPLLLGVGTTLEISALGYHEGGGG</sequence>
<organism evidence="1 2">
    <name type="scientific">Caerostris extrusa</name>
    <name type="common">Bark spider</name>
    <name type="synonym">Caerostris bankana</name>
    <dbReference type="NCBI Taxonomy" id="172846"/>
    <lineage>
        <taxon>Eukaryota</taxon>
        <taxon>Metazoa</taxon>
        <taxon>Ecdysozoa</taxon>
        <taxon>Arthropoda</taxon>
        <taxon>Chelicerata</taxon>
        <taxon>Arachnida</taxon>
        <taxon>Araneae</taxon>
        <taxon>Araneomorphae</taxon>
        <taxon>Entelegynae</taxon>
        <taxon>Araneoidea</taxon>
        <taxon>Araneidae</taxon>
        <taxon>Caerostris</taxon>
    </lineage>
</organism>
<reference evidence="1 2" key="1">
    <citation type="submission" date="2021-06" db="EMBL/GenBank/DDBJ databases">
        <title>Caerostris extrusa draft genome.</title>
        <authorList>
            <person name="Kono N."/>
            <person name="Arakawa K."/>
        </authorList>
    </citation>
    <scope>NUCLEOTIDE SEQUENCE [LARGE SCALE GENOMIC DNA]</scope>
</reference>